<comment type="caution">
    <text evidence="6">The sequence shown here is derived from an EMBL/GenBank/DDBJ whole genome shotgun (WGS) entry which is preliminary data.</text>
</comment>
<dbReference type="SMART" id="SM00368">
    <property type="entry name" value="LRR_RI"/>
    <property type="match status" value="4"/>
</dbReference>
<dbReference type="PANTHER" id="PTHR24113">
    <property type="entry name" value="RAN GTPASE-ACTIVATING PROTEIN 1"/>
    <property type="match status" value="1"/>
</dbReference>
<evidence type="ECO:0000256" key="1">
    <source>
        <dbReference type="ARBA" id="ARBA00004430"/>
    </source>
</evidence>
<comment type="subcellular location">
    <subcellularLocation>
        <location evidence="1">Cytoplasm</location>
        <location evidence="1">Cytoskeleton</location>
        <location evidence="1">Cilium axoneme</location>
    </subcellularLocation>
</comment>
<keyword evidence="4" id="KW-0677">Repeat</keyword>
<evidence type="ECO:0000313" key="7">
    <source>
        <dbReference type="Proteomes" id="UP000815325"/>
    </source>
</evidence>
<protein>
    <submittedName>
        <fullName evidence="6">Uncharacterized protein</fullName>
    </submittedName>
</protein>
<dbReference type="Pfam" id="PF13516">
    <property type="entry name" value="LRR_6"/>
    <property type="match status" value="2"/>
</dbReference>
<evidence type="ECO:0000313" key="6">
    <source>
        <dbReference type="EMBL" id="KAF5843694.1"/>
    </source>
</evidence>
<organism evidence="6 7">
    <name type="scientific">Dunaliella salina</name>
    <name type="common">Green alga</name>
    <name type="synonym">Protococcus salinus</name>
    <dbReference type="NCBI Taxonomy" id="3046"/>
    <lineage>
        <taxon>Eukaryota</taxon>
        <taxon>Viridiplantae</taxon>
        <taxon>Chlorophyta</taxon>
        <taxon>core chlorophytes</taxon>
        <taxon>Chlorophyceae</taxon>
        <taxon>CS clade</taxon>
        <taxon>Chlamydomonadales</taxon>
        <taxon>Dunaliellaceae</taxon>
        <taxon>Dunaliella</taxon>
    </lineage>
</organism>
<dbReference type="Proteomes" id="UP000815325">
    <property type="component" value="Unassembled WGS sequence"/>
</dbReference>
<feature type="region of interest" description="Disordered" evidence="5">
    <location>
        <begin position="334"/>
        <end position="405"/>
    </location>
</feature>
<evidence type="ECO:0000256" key="5">
    <source>
        <dbReference type="SAM" id="MobiDB-lite"/>
    </source>
</evidence>
<dbReference type="InterPro" id="IPR001611">
    <property type="entry name" value="Leu-rich_rpt"/>
</dbReference>
<gene>
    <name evidence="6" type="ORF">DUNSADRAFT_10869</name>
</gene>
<evidence type="ECO:0000256" key="2">
    <source>
        <dbReference type="ARBA" id="ARBA00022468"/>
    </source>
</evidence>
<name>A0ABQ7HA13_DUNSA</name>
<dbReference type="PANTHER" id="PTHR24113:SF12">
    <property type="entry name" value="RAN GTPASE-ACTIVATING PROTEIN 1"/>
    <property type="match status" value="1"/>
</dbReference>
<evidence type="ECO:0000256" key="3">
    <source>
        <dbReference type="ARBA" id="ARBA00022614"/>
    </source>
</evidence>
<feature type="region of interest" description="Disordered" evidence="5">
    <location>
        <begin position="288"/>
        <end position="317"/>
    </location>
</feature>
<feature type="compositionally biased region" description="Low complexity" evidence="5">
    <location>
        <begin position="342"/>
        <end position="362"/>
    </location>
</feature>
<reference evidence="6" key="1">
    <citation type="submission" date="2017-08" db="EMBL/GenBank/DDBJ databases">
        <authorList>
            <person name="Polle J.E."/>
            <person name="Barry K."/>
            <person name="Cushman J."/>
            <person name="Schmutz J."/>
            <person name="Tran D."/>
            <person name="Hathwaick L.T."/>
            <person name="Yim W.C."/>
            <person name="Jenkins J."/>
            <person name="Mckie-Krisberg Z.M."/>
            <person name="Prochnik S."/>
            <person name="Lindquist E."/>
            <person name="Dockter R.B."/>
            <person name="Adam C."/>
            <person name="Molina H."/>
            <person name="Bunkerborg J."/>
            <person name="Jin E."/>
            <person name="Buchheim M."/>
            <person name="Magnuson J."/>
        </authorList>
    </citation>
    <scope>NUCLEOTIDE SEQUENCE</scope>
    <source>
        <strain evidence="6">CCAP 19/18</strain>
    </source>
</reference>
<keyword evidence="3" id="KW-0433">Leucine-rich repeat</keyword>
<dbReference type="InterPro" id="IPR027038">
    <property type="entry name" value="RanGap"/>
</dbReference>
<dbReference type="Gene3D" id="3.80.10.10">
    <property type="entry name" value="Ribonuclease Inhibitor"/>
    <property type="match status" value="1"/>
</dbReference>
<keyword evidence="2" id="KW-0343">GTPase activation</keyword>
<proteinExistence type="predicted"/>
<accession>A0ABQ7HA13</accession>
<dbReference type="SUPFAM" id="SSF52047">
    <property type="entry name" value="RNI-like"/>
    <property type="match status" value="1"/>
</dbReference>
<dbReference type="EMBL" id="MU069439">
    <property type="protein sequence ID" value="KAF5843694.1"/>
    <property type="molecule type" value="Genomic_DNA"/>
</dbReference>
<evidence type="ECO:0000256" key="4">
    <source>
        <dbReference type="ARBA" id="ARBA00022737"/>
    </source>
</evidence>
<dbReference type="InterPro" id="IPR032675">
    <property type="entry name" value="LRR_dom_sf"/>
</dbReference>
<sequence length="547" mass="57535">MPLWSMAPSAADKEVLKEKAKAAKKLQSLAQLGAVYNTYKAACRRHGVPMYKPLSHAMEQNIQEKGGKIDKVTLIGPEIGPGSLKAALEMMAGYGSVKNLALYGCSIGDEGLLAVAQLVRASTYKYWTGAKLRLLEIVSDGAGCPLDTWPERYLRHLNGGLAVSGKAHAMPSLSLENDAQSVTAETLHLTQAKHAPPSHTELEAELAQLSRTSGTVTSLTFQLAEEVRELEAQSSAALRASGYLPSSIIEGTQLPKTTFQLDPTIAAAAAAADNPFSSTAPIQTIAEEAEDEEISEQASTSDQFKKSPPGSRPASALGHAVRPSALGITANTLSKGQSGTLQSHSRQTRSSSSSVGASGQQRLPAQDTRPELLATPTADELAARSARQTPKLPLSSHPLDPPRPMTFSPGAFRALSLGLAAQGGLLQILVLDHNQLGDLGAQILSTGIRRCGTLQQLSLEDCGIGPEGALALGGTMVPHDDPKIYVTQPKYLALNLSRNPLGSQGVINLSKGIACCPTLKVKLAWGPNFVGEACMGCCRLSLHGVVL</sequence>
<keyword evidence="7" id="KW-1185">Reference proteome</keyword>